<dbReference type="InterPro" id="IPR020942">
    <property type="entry name" value="Cyt_c_III_dom"/>
</dbReference>
<comment type="cofactor">
    <cofactor evidence="6">
        <name>heme c</name>
        <dbReference type="ChEBI" id="CHEBI:61717"/>
    </cofactor>
    <text evidence="6">Binds 4 heme c groups covalently per monomer.</text>
</comment>
<feature type="binding site" description="axial binding residue" evidence="6">
    <location>
        <position position="49"/>
    </location>
    <ligand>
        <name>heme c</name>
        <dbReference type="ChEBI" id="CHEBI:61717"/>
        <label>1</label>
    </ligand>
    <ligandPart>
        <name>Fe</name>
        <dbReference type="ChEBI" id="CHEBI:18248"/>
    </ligandPart>
</feature>
<dbReference type="GO" id="GO:0020037">
    <property type="term" value="F:heme binding"/>
    <property type="evidence" value="ECO:0007669"/>
    <property type="project" value="InterPro"/>
</dbReference>
<feature type="binding site" description="axial binding residue" evidence="6">
    <location>
        <position position="98"/>
    </location>
    <ligand>
        <name>heme c</name>
        <dbReference type="ChEBI" id="CHEBI:61717"/>
        <label>1</label>
    </ligand>
    <ligandPart>
        <name>Fe</name>
        <dbReference type="ChEBI" id="CHEBI:18248"/>
    </ligandPart>
</feature>
<dbReference type="InterPro" id="IPR036280">
    <property type="entry name" value="Multihaem_cyt_sf"/>
</dbReference>
<keyword evidence="1" id="KW-0813">Transport</keyword>
<feature type="chain" id="PRO_5043369730" evidence="7">
    <location>
        <begin position="25"/>
        <end position="124"/>
    </location>
</feature>
<gene>
    <name evidence="9" type="ORF">V4D31_04720</name>
</gene>
<dbReference type="EMBL" id="CP144374">
    <property type="protein sequence ID" value="XCH47659.1"/>
    <property type="molecule type" value="Genomic_DNA"/>
</dbReference>
<keyword evidence="7" id="KW-0732">Signal</keyword>
<feature type="domain" description="Class III cytochrome C" evidence="8">
    <location>
        <begin position="37"/>
        <end position="121"/>
    </location>
</feature>
<feature type="binding site" description="axial binding residue" evidence="6">
    <location>
        <position position="46"/>
    </location>
    <ligand>
        <name>heme c</name>
        <dbReference type="ChEBI" id="CHEBI:61717"/>
        <label>1</label>
    </ligand>
    <ligandPart>
        <name>Fe</name>
        <dbReference type="ChEBI" id="CHEBI:18248"/>
    </ligandPart>
</feature>
<keyword evidence="4" id="KW-0249">Electron transport</keyword>
<feature type="binding site" description="axial binding residue" evidence="6">
    <location>
        <position position="57"/>
    </location>
    <ligand>
        <name>heme c</name>
        <dbReference type="ChEBI" id="CHEBI:61717"/>
        <label>1</label>
    </ligand>
    <ligandPart>
        <name>Fe</name>
        <dbReference type="ChEBI" id="CHEBI:18248"/>
    </ligandPart>
</feature>
<feature type="binding site" description="covalent" evidence="6">
    <location>
        <position position="117"/>
    </location>
    <ligand>
        <name>heme c</name>
        <dbReference type="ChEBI" id="CHEBI:61717"/>
        <label>3</label>
    </ligand>
</feature>
<dbReference type="RefSeq" id="WP_353685320.1">
    <property type="nucleotide sequence ID" value="NZ_CP144374.1"/>
</dbReference>
<feature type="binding site" description="axial binding residue" evidence="6">
    <location>
        <position position="120"/>
    </location>
    <ligand>
        <name>heme c</name>
        <dbReference type="ChEBI" id="CHEBI:61717"/>
        <label>1</label>
    </ligand>
    <ligandPart>
        <name>Fe</name>
        <dbReference type="ChEBI" id="CHEBI:18248"/>
    </ligandPart>
</feature>
<reference evidence="9" key="1">
    <citation type="submission" date="2024-01" db="EMBL/GenBank/DDBJ databases">
        <title>The first autotrophic representatives of the genus Thermodesulfovibrio.</title>
        <authorList>
            <person name="Maltseva A.I."/>
            <person name="Elcheninov A.G."/>
            <person name="Kublanov I.V."/>
            <person name="Lebedinsky A.V."/>
            <person name="Frolov E.N."/>
        </authorList>
    </citation>
    <scope>NUCLEOTIDE SEQUENCE</scope>
    <source>
        <strain evidence="9">3462-1</strain>
    </source>
</reference>
<evidence type="ECO:0000256" key="7">
    <source>
        <dbReference type="SAM" id="SignalP"/>
    </source>
</evidence>
<evidence type="ECO:0000256" key="4">
    <source>
        <dbReference type="ARBA" id="ARBA00022982"/>
    </source>
</evidence>
<keyword evidence="3 6" id="KW-0479">Metal-binding</keyword>
<dbReference type="KEGG" id="tob:V4D31_04720"/>
<feature type="binding site" description="axial binding residue" evidence="6">
    <location>
        <position position="121"/>
    </location>
    <ligand>
        <name>heme c</name>
        <dbReference type="ChEBI" id="CHEBI:61717"/>
        <label>1</label>
    </ligand>
    <ligandPart>
        <name>Fe</name>
        <dbReference type="ChEBI" id="CHEBI:18248"/>
    </ligandPart>
</feature>
<dbReference type="AlphaFoldDB" id="A0AAU8GZ53"/>
<feature type="binding site" description="axial binding residue" evidence="6">
    <location>
        <position position="77"/>
    </location>
    <ligand>
        <name>heme c</name>
        <dbReference type="ChEBI" id="CHEBI:61717"/>
        <label>1</label>
    </ligand>
    <ligandPart>
        <name>Fe</name>
        <dbReference type="ChEBI" id="CHEBI:18248"/>
    </ligandPart>
</feature>
<organism evidence="9">
    <name type="scientific">Thermodesulfovibrio obliviosus</name>
    <dbReference type="NCBI Taxonomy" id="3118332"/>
    <lineage>
        <taxon>Bacteria</taxon>
        <taxon>Pseudomonadati</taxon>
        <taxon>Nitrospirota</taxon>
        <taxon>Thermodesulfovibrionia</taxon>
        <taxon>Thermodesulfovibrionales</taxon>
        <taxon>Thermodesulfovibrionaceae</taxon>
        <taxon>Thermodesulfovibrio</taxon>
    </lineage>
</organism>
<evidence type="ECO:0000256" key="2">
    <source>
        <dbReference type="ARBA" id="ARBA00022617"/>
    </source>
</evidence>
<dbReference type="GO" id="GO:0009055">
    <property type="term" value="F:electron transfer activity"/>
    <property type="evidence" value="ECO:0007669"/>
    <property type="project" value="InterPro"/>
</dbReference>
<dbReference type="Pfam" id="PF02085">
    <property type="entry name" value="Cytochrom_CIII"/>
    <property type="match status" value="1"/>
</dbReference>
<keyword evidence="2 6" id="KW-0349">Heme</keyword>
<feature type="binding site" description="axial binding residue" evidence="6">
    <location>
        <position position="102"/>
    </location>
    <ligand>
        <name>heme c</name>
        <dbReference type="ChEBI" id="CHEBI:61717"/>
        <label>1</label>
    </ligand>
    <ligandPart>
        <name>Fe</name>
        <dbReference type="ChEBI" id="CHEBI:18248"/>
    </ligandPart>
</feature>
<dbReference type="PRINTS" id="PR00609">
    <property type="entry name" value="CYTOCHROMEC3"/>
</dbReference>
<feature type="signal peptide" evidence="7">
    <location>
        <begin position="1"/>
        <end position="24"/>
    </location>
</feature>
<evidence type="ECO:0000256" key="6">
    <source>
        <dbReference type="PIRSR" id="PIRSR602322-1"/>
    </source>
</evidence>
<evidence type="ECO:0000256" key="1">
    <source>
        <dbReference type="ARBA" id="ARBA00022448"/>
    </source>
</evidence>
<protein>
    <submittedName>
        <fullName evidence="9">Cytochrome c3 family protein</fullName>
    </submittedName>
</protein>
<evidence type="ECO:0000256" key="5">
    <source>
        <dbReference type="ARBA" id="ARBA00023004"/>
    </source>
</evidence>
<keyword evidence="5 6" id="KW-0408">Iron</keyword>
<name>A0AAU8GZ53_9BACT</name>
<evidence type="ECO:0000259" key="8">
    <source>
        <dbReference type="Pfam" id="PF02085"/>
    </source>
</evidence>
<feature type="binding site" description="axial binding residue" evidence="6">
    <location>
        <position position="62"/>
    </location>
    <ligand>
        <name>heme c</name>
        <dbReference type="ChEBI" id="CHEBI:61717"/>
        <label>1</label>
    </ligand>
    <ligandPart>
        <name>Fe</name>
        <dbReference type="ChEBI" id="CHEBI:18248"/>
    </ligandPart>
</feature>
<feature type="binding site" description="axial binding residue" evidence="6">
    <location>
        <position position="78"/>
    </location>
    <ligand>
        <name>heme c</name>
        <dbReference type="ChEBI" id="CHEBI:61717"/>
        <label>1</label>
    </ligand>
    <ligandPart>
        <name>Fe</name>
        <dbReference type="ChEBI" id="CHEBI:18248"/>
    </ligandPart>
</feature>
<accession>A0AAU8GZ53</accession>
<proteinExistence type="predicted"/>
<dbReference type="SUPFAM" id="SSF48695">
    <property type="entry name" value="Multiheme cytochromes"/>
    <property type="match status" value="1"/>
</dbReference>
<feature type="binding site" description="axial binding residue" evidence="6">
    <location>
        <position position="101"/>
    </location>
    <ligand>
        <name>heme c</name>
        <dbReference type="ChEBI" id="CHEBI:61717"/>
        <label>1</label>
    </ligand>
    <ligandPart>
        <name>Fe</name>
        <dbReference type="ChEBI" id="CHEBI:18248"/>
    </ligandPart>
</feature>
<sequence length="124" mass="13702">MKSKKGLIVLTAVVFLFAISFVYAQPQDVYDLKIEGGKLSPVKFSHGKHSTDYKVDCKVCHHKEADPKVKAQKCTDCHDPAEAKNGAPKAMDAYHKTCIDCHKKAVEEGKAAPTKKCNECHKKS</sequence>
<dbReference type="CDD" id="cd08168">
    <property type="entry name" value="Cytochrom_C3"/>
    <property type="match status" value="1"/>
</dbReference>
<dbReference type="Gene3D" id="3.90.10.10">
    <property type="entry name" value="Cytochrome C3"/>
    <property type="match status" value="1"/>
</dbReference>
<evidence type="ECO:0000256" key="3">
    <source>
        <dbReference type="ARBA" id="ARBA00022723"/>
    </source>
</evidence>
<feature type="binding site" description="axial binding residue" evidence="6">
    <location>
        <position position="74"/>
    </location>
    <ligand>
        <name>heme c</name>
        <dbReference type="ChEBI" id="CHEBI:61717"/>
        <label>1</label>
    </ligand>
    <ligandPart>
        <name>Fe</name>
        <dbReference type="ChEBI" id="CHEBI:18248"/>
    </ligandPart>
</feature>
<dbReference type="InterPro" id="IPR002322">
    <property type="entry name" value="Cyt_c_III"/>
</dbReference>
<feature type="binding site" description="axial binding residue" evidence="6">
    <location>
        <position position="61"/>
    </location>
    <ligand>
        <name>heme c</name>
        <dbReference type="ChEBI" id="CHEBI:61717"/>
        <label>1</label>
    </ligand>
    <ligandPart>
        <name>Fe</name>
        <dbReference type="ChEBI" id="CHEBI:18248"/>
    </ligandPart>
</feature>
<feature type="binding site" description="axial binding residue" evidence="6">
    <location>
        <position position="60"/>
    </location>
    <ligand>
        <name>heme c</name>
        <dbReference type="ChEBI" id="CHEBI:61717"/>
        <label>1</label>
    </ligand>
    <ligandPart>
        <name>Fe</name>
        <dbReference type="ChEBI" id="CHEBI:18248"/>
    </ligandPart>
</feature>
<evidence type="ECO:0000313" key="9">
    <source>
        <dbReference type="EMBL" id="XCH47659.1"/>
    </source>
</evidence>
<dbReference type="GO" id="GO:0046872">
    <property type="term" value="F:metal ion binding"/>
    <property type="evidence" value="ECO:0007669"/>
    <property type="project" value="UniProtKB-KW"/>
</dbReference>